<dbReference type="InterPro" id="IPR016024">
    <property type="entry name" value="ARM-type_fold"/>
</dbReference>
<organism evidence="4 5">
    <name type="scientific">Zostera marina</name>
    <name type="common">Eelgrass</name>
    <dbReference type="NCBI Taxonomy" id="29655"/>
    <lineage>
        <taxon>Eukaryota</taxon>
        <taxon>Viridiplantae</taxon>
        <taxon>Streptophyta</taxon>
        <taxon>Embryophyta</taxon>
        <taxon>Tracheophyta</taxon>
        <taxon>Spermatophyta</taxon>
        <taxon>Magnoliopsida</taxon>
        <taxon>Liliopsida</taxon>
        <taxon>Zosteraceae</taxon>
        <taxon>Zostera</taxon>
    </lineage>
</organism>
<dbReference type="PANTHER" id="PTHR12354">
    <property type="entry name" value="INTERFERON-RELATED DEVELOPMENTAL REGULATOR"/>
    <property type="match status" value="1"/>
</dbReference>
<gene>
    <name evidence="4" type="ORF">ZOSMA_20G00110</name>
</gene>
<dbReference type="InterPro" id="IPR011989">
    <property type="entry name" value="ARM-like"/>
</dbReference>
<dbReference type="EMBL" id="LFYR01000757">
    <property type="protein sequence ID" value="KMZ69535.1"/>
    <property type="molecule type" value="Genomic_DNA"/>
</dbReference>
<evidence type="ECO:0000256" key="1">
    <source>
        <dbReference type="ARBA" id="ARBA00008828"/>
    </source>
</evidence>
<name>A0A0K9PMT1_ZOSMR</name>
<dbReference type="Pfam" id="PF05004">
    <property type="entry name" value="IFRD"/>
    <property type="match status" value="1"/>
</dbReference>
<feature type="domain" description="Interferon-related developmental regulator C-terminal" evidence="2">
    <location>
        <begin position="379"/>
        <end position="426"/>
    </location>
</feature>
<dbReference type="Gene3D" id="1.25.10.10">
    <property type="entry name" value="Leucine-rich Repeat Variant"/>
    <property type="match status" value="1"/>
</dbReference>
<evidence type="ECO:0000259" key="2">
    <source>
        <dbReference type="Pfam" id="PF04836"/>
    </source>
</evidence>
<evidence type="ECO:0000313" key="4">
    <source>
        <dbReference type="EMBL" id="KMZ69535.1"/>
    </source>
</evidence>
<dbReference type="OMA" id="QCFEAIF"/>
<comment type="caution">
    <text evidence="4">The sequence shown here is derived from an EMBL/GenBank/DDBJ whole genome shotgun (WGS) entry which is preliminary data.</text>
</comment>
<protein>
    <submittedName>
        <fullName evidence="4">Interferon-related developmental regulator 2</fullName>
    </submittedName>
</protein>
<dbReference type="OrthoDB" id="686784at2759"/>
<dbReference type="AlphaFoldDB" id="A0A0K9PMT1"/>
<dbReference type="SUPFAM" id="SSF48371">
    <property type="entry name" value="ARM repeat"/>
    <property type="match status" value="1"/>
</dbReference>
<sequence>MGKKNRKTRSAVNYPDIISDDDSMSTISTAWSEQSTFGNNNETELVNSRQFELDKHLDALYEKRSSTRENALLGLVKAFESEILHEFVENKYATLLHQFINSIKRGSSKEVSLASRAIGFLAITVGSGSNAHEIMTDAVQHLHQTLKSGSDPSKKSSAIECIAIISFVGADDVEETEKSMQIIWEIINPKSASNVTLTKPTSAVLSSAIFAWSFLLTTVNQWRSNFTNWQGSISFLSNLLDKEDRSVRIAAGEALALIFEINRFEKFTKVNDSEHQGGSKLPHDGLAYVDVLKGKLLTQARNLSMEAGGKGSTRTDLNNQRDLFQRILSFIETGEFDELSVKVLPNCSLLKLSSWAQSTQLNFLKRFLGSGYLMHMTDNSLLHEVFNYTPEKRKNLSVKEKRVYMSPNSAVSKERTQYLNKHRTMSQDRNHGIFAADYEEL</sequence>
<evidence type="ECO:0000259" key="3">
    <source>
        <dbReference type="Pfam" id="PF05004"/>
    </source>
</evidence>
<evidence type="ECO:0000313" key="5">
    <source>
        <dbReference type="Proteomes" id="UP000036987"/>
    </source>
</evidence>
<reference evidence="5" key="1">
    <citation type="journal article" date="2016" name="Nature">
        <title>The genome of the seagrass Zostera marina reveals angiosperm adaptation to the sea.</title>
        <authorList>
            <person name="Olsen J.L."/>
            <person name="Rouze P."/>
            <person name="Verhelst B."/>
            <person name="Lin Y.-C."/>
            <person name="Bayer T."/>
            <person name="Collen J."/>
            <person name="Dattolo E."/>
            <person name="De Paoli E."/>
            <person name="Dittami S."/>
            <person name="Maumus F."/>
            <person name="Michel G."/>
            <person name="Kersting A."/>
            <person name="Lauritano C."/>
            <person name="Lohaus R."/>
            <person name="Toepel M."/>
            <person name="Tonon T."/>
            <person name="Vanneste K."/>
            <person name="Amirebrahimi M."/>
            <person name="Brakel J."/>
            <person name="Bostroem C."/>
            <person name="Chovatia M."/>
            <person name="Grimwood J."/>
            <person name="Jenkins J.W."/>
            <person name="Jueterbock A."/>
            <person name="Mraz A."/>
            <person name="Stam W.T."/>
            <person name="Tice H."/>
            <person name="Bornberg-Bauer E."/>
            <person name="Green P.J."/>
            <person name="Pearson G.A."/>
            <person name="Procaccini G."/>
            <person name="Duarte C.M."/>
            <person name="Schmutz J."/>
            <person name="Reusch T.B.H."/>
            <person name="Van de Peer Y."/>
        </authorList>
    </citation>
    <scope>NUCLEOTIDE SEQUENCE [LARGE SCALE GENOMIC DNA]</scope>
    <source>
        <strain evidence="5">cv. Finnish</strain>
    </source>
</reference>
<dbReference type="InterPro" id="IPR006921">
    <property type="entry name" value="Interferon-rel_develop_reg_C"/>
</dbReference>
<dbReference type="STRING" id="29655.A0A0K9PMT1"/>
<proteinExistence type="inferred from homology"/>
<keyword evidence="5" id="KW-1185">Reference proteome</keyword>
<dbReference type="InterPro" id="IPR039777">
    <property type="entry name" value="IFRD"/>
</dbReference>
<comment type="similarity">
    <text evidence="1">Belongs to the IFRD family.</text>
</comment>
<accession>A0A0K9PMT1</accession>
<feature type="domain" description="Interferon-related developmental regulator N-terminal" evidence="3">
    <location>
        <begin position="24"/>
        <end position="332"/>
    </location>
</feature>
<dbReference type="InterPro" id="IPR007701">
    <property type="entry name" value="Interferon-rel_develop_reg_N"/>
</dbReference>
<dbReference type="PANTHER" id="PTHR12354:SF1">
    <property type="entry name" value="INTERFERON-RELATED DEVELOPMENTAL REGULATOR 1"/>
    <property type="match status" value="1"/>
</dbReference>
<dbReference type="Proteomes" id="UP000036987">
    <property type="component" value="Unassembled WGS sequence"/>
</dbReference>
<dbReference type="Pfam" id="PF04836">
    <property type="entry name" value="IFRD_C"/>
    <property type="match status" value="1"/>
</dbReference>